<dbReference type="EC" id="4.1.1.31" evidence="1"/>
<dbReference type="GO" id="GO:0006099">
    <property type="term" value="P:tricarboxylic acid cycle"/>
    <property type="evidence" value="ECO:0007669"/>
    <property type="project" value="InterPro"/>
</dbReference>
<evidence type="ECO:0000313" key="1">
    <source>
        <dbReference type="EMBL" id="VAW15485.1"/>
    </source>
</evidence>
<dbReference type="GO" id="GO:0008964">
    <property type="term" value="F:phosphoenolpyruvate carboxylase activity"/>
    <property type="evidence" value="ECO:0007669"/>
    <property type="project" value="UniProtKB-EC"/>
</dbReference>
<dbReference type="GO" id="GO:0005829">
    <property type="term" value="C:cytosol"/>
    <property type="evidence" value="ECO:0007669"/>
    <property type="project" value="TreeGrafter"/>
</dbReference>
<sequence>MAKPKPKPPQALAARYLDLLVQHRGLTEHDPQSNPVKLLAFDISHDIETGAATVDGLEGLAKHLADRALIDRADRLKAYLGCRTEAEALAAFQAMVRGQAEDENMSFEAFAARWQRPSYGLVLTAHPTFALPTAMRHILADIAAASNEDDRKAAIARLDGLAHAPDPDISLSLEHDETQAALAHVQVAVRALSSRILAVARELYPLQWAALVPAPMTVASWVGYDIDGRSDIRWWDSIRFRLEEKSRQLARLSANAGALPKGDGEGAGPYGRAVEAICDRLARGAESAARDEAAFAADLNDDDAFRNAANRLTGGDSDRLVTTAPVLELLDPAIAAAPDDGAREALILLKADLAGNGLGTSHIHLRVNAIQMRNAMREYLDLPGEGTVQSRLAQARLTEMIASVKPVKVNFGNLDHEQTTARRQFMLMAEIVKHIDAQTPIRFLIAECESPFSILAAIYFARLFGVEEQVDISPLFETPAALERGGRLIEQLLDNPSYMAYARKRGRIAIQTGFSDAGRFFGQIPAGLAIERLQIQLARHLASRGINDIEALIFNTHGESVGRGCHPSGLGARQHYVMTPWARWNFARAGIALKHETSFQGGDGFVALSRPDLACVTVAGLLEAEAPPEPMAVEDDPFYSDIAFTWDFYRALRAWQQNLFEDHDYRAAIGAFGTNLLHRTGSRQTRRPDADRPASLAEDLSRIRAIPHNAILQQLGYAVNVVAGIGLAAGPEFDRFVELARRSPRMGMVMDMVAFSKRQSSLTAMAAYGAIFDGGFWVARAYGRSEPGTTAACLTLARLVADNARFNAVSRLQNRLRTDAISLHAALDEIGLDGGQGQGASLAKKDEPHLLHAVRLALIMRLALLAARLPAFSARGDVSRETVLELLMAMRVPEAAAILRDVFPATETEGRLAGLTEPSSYETGQARGYPKIHADYIRPMEDIYRVLKDIGVGLSHRFGAYG</sequence>
<gene>
    <name evidence="1" type="ORF">MNBD_ALPHA09-1314</name>
</gene>
<dbReference type="PRINTS" id="PR00150">
    <property type="entry name" value="PEPCARBXLASE"/>
</dbReference>
<protein>
    <submittedName>
        <fullName evidence="1">Phosphoenolpyruvate carboxylase divergent</fullName>
        <ecNumber evidence="1">4.1.1.31</ecNumber>
    </submittedName>
</protein>
<proteinExistence type="predicted"/>
<name>A0A3B0TAK3_9ZZZZ</name>
<accession>A0A3B0TAK3</accession>
<keyword evidence="1" id="KW-0670">Pyruvate</keyword>
<dbReference type="SUPFAM" id="SSF51621">
    <property type="entry name" value="Phosphoenolpyruvate/pyruvate domain"/>
    <property type="match status" value="1"/>
</dbReference>
<keyword evidence="1" id="KW-0456">Lyase</keyword>
<dbReference type="InterPro" id="IPR015813">
    <property type="entry name" value="Pyrv/PenolPyrv_kinase-like_dom"/>
</dbReference>
<dbReference type="EMBL" id="UOEM01000085">
    <property type="protein sequence ID" value="VAW15485.1"/>
    <property type="molecule type" value="Genomic_DNA"/>
</dbReference>
<reference evidence="1" key="1">
    <citation type="submission" date="2018-06" db="EMBL/GenBank/DDBJ databases">
        <authorList>
            <person name="Zhirakovskaya E."/>
        </authorList>
    </citation>
    <scope>NUCLEOTIDE SEQUENCE</scope>
</reference>
<dbReference type="PANTHER" id="PTHR30523">
    <property type="entry name" value="PHOSPHOENOLPYRUVATE CARBOXYLASE"/>
    <property type="match status" value="1"/>
</dbReference>
<dbReference type="GO" id="GO:0015977">
    <property type="term" value="P:carbon fixation"/>
    <property type="evidence" value="ECO:0007669"/>
    <property type="project" value="InterPro"/>
</dbReference>
<dbReference type="PANTHER" id="PTHR30523:SF6">
    <property type="entry name" value="PHOSPHOENOLPYRUVATE CARBOXYLASE"/>
    <property type="match status" value="1"/>
</dbReference>
<organism evidence="1">
    <name type="scientific">hydrothermal vent metagenome</name>
    <dbReference type="NCBI Taxonomy" id="652676"/>
    <lineage>
        <taxon>unclassified sequences</taxon>
        <taxon>metagenomes</taxon>
        <taxon>ecological metagenomes</taxon>
    </lineage>
</organism>
<dbReference type="AlphaFoldDB" id="A0A3B0TAK3"/>
<dbReference type="Pfam" id="PF00311">
    <property type="entry name" value="PEPcase"/>
    <property type="match status" value="1"/>
</dbReference>
<dbReference type="InterPro" id="IPR021135">
    <property type="entry name" value="PEP_COase"/>
</dbReference>